<keyword evidence="1" id="KW-0966">Cell projection</keyword>
<dbReference type="SUPFAM" id="SSF160214">
    <property type="entry name" value="FlaG-like"/>
    <property type="match status" value="1"/>
</dbReference>
<gene>
    <name evidence="1" type="ORF">ABV408_10375</name>
</gene>
<dbReference type="PANTHER" id="PTHR37166:SF1">
    <property type="entry name" value="PROTEIN FLAG"/>
    <property type="match status" value="1"/>
</dbReference>
<dbReference type="PANTHER" id="PTHR37166">
    <property type="entry name" value="PROTEIN FLAG"/>
    <property type="match status" value="1"/>
</dbReference>
<dbReference type="AlphaFoldDB" id="A0AB74U3G6"/>
<keyword evidence="1" id="KW-0282">Flagellum</keyword>
<dbReference type="EMBL" id="CP159578">
    <property type="protein sequence ID" value="XCJ77862.1"/>
    <property type="molecule type" value="Genomic_DNA"/>
</dbReference>
<dbReference type="RefSeq" id="WP_353978900.1">
    <property type="nucleotide sequence ID" value="NZ_CP159578.1"/>
</dbReference>
<sequence length="123" mass="13621">MPSPIDLNTLSLNLGTGSSPQQRLDTLMQQARQNLPFAQETSAAANDEERKGKGYLSDQINELNAVMYQYGLRFELSDFDSQVITQVVDRATGEVIRQIPSEEMLRIAQAFADDQGRLVDASA</sequence>
<dbReference type="InterPro" id="IPR035924">
    <property type="entry name" value="FlaG-like_sf"/>
</dbReference>
<dbReference type="Gene3D" id="3.30.160.170">
    <property type="entry name" value="FlaG-like"/>
    <property type="match status" value="1"/>
</dbReference>
<dbReference type="Pfam" id="PF03646">
    <property type="entry name" value="FlaG"/>
    <property type="match status" value="1"/>
</dbReference>
<proteinExistence type="predicted"/>
<name>A0AB74U3G6_9GAMM</name>
<dbReference type="InterPro" id="IPR005186">
    <property type="entry name" value="FlaG"/>
</dbReference>
<accession>A0AB74U3G6</accession>
<evidence type="ECO:0000313" key="1">
    <source>
        <dbReference type="EMBL" id="XCJ77862.1"/>
    </source>
</evidence>
<protein>
    <submittedName>
        <fullName evidence="1">Flagellar protein FlaG</fullName>
    </submittedName>
</protein>
<keyword evidence="1" id="KW-0969">Cilium</keyword>
<organism evidence="1">
    <name type="scientific">Salinicola endophyticus</name>
    <dbReference type="NCBI Taxonomy" id="1949083"/>
    <lineage>
        <taxon>Bacteria</taxon>
        <taxon>Pseudomonadati</taxon>
        <taxon>Pseudomonadota</taxon>
        <taxon>Gammaproteobacteria</taxon>
        <taxon>Oceanospirillales</taxon>
        <taxon>Halomonadaceae</taxon>
        <taxon>Salinicola</taxon>
    </lineage>
</organism>
<reference evidence="1" key="1">
    <citation type="submission" date="2024-06" db="EMBL/GenBank/DDBJ databases">
        <title>Complete genome of Salinicola endophyticus HNIBRBA4755.</title>
        <authorList>
            <person name="Shin S.Y."/>
            <person name="Kang H."/>
            <person name="Song J."/>
        </authorList>
    </citation>
    <scope>NUCLEOTIDE SEQUENCE</scope>
    <source>
        <strain evidence="1">HNIBRBA4755</strain>
    </source>
</reference>